<keyword evidence="16" id="KW-1185">Reference proteome</keyword>
<evidence type="ECO:0000256" key="6">
    <source>
        <dbReference type="ARBA" id="ARBA00023136"/>
    </source>
</evidence>
<protein>
    <submittedName>
        <fullName evidence="15">G-protein-coupled receptor family protein</fullName>
    </submittedName>
</protein>
<dbReference type="InterPro" id="IPR050949">
    <property type="entry name" value="GPCR_Fz/Smo-like"/>
</dbReference>
<evidence type="ECO:0000256" key="8">
    <source>
        <dbReference type="ARBA" id="ARBA00023170"/>
    </source>
</evidence>
<gene>
    <name evidence="15" type="ORF">DLAC_08913</name>
</gene>
<dbReference type="CDD" id="cd07066">
    <property type="entry name" value="CRD_FZ"/>
    <property type="match status" value="1"/>
</dbReference>
<feature type="compositionally biased region" description="Polar residues" evidence="10">
    <location>
        <begin position="688"/>
        <end position="697"/>
    </location>
</feature>
<evidence type="ECO:0000256" key="9">
    <source>
        <dbReference type="ARBA" id="ARBA00023180"/>
    </source>
</evidence>
<proteinExistence type="inferred from homology"/>
<keyword evidence="4 12" id="KW-0732">Signal</keyword>
<feature type="chain" id="PRO_5007593001" evidence="12">
    <location>
        <begin position="26"/>
        <end position="703"/>
    </location>
</feature>
<dbReference type="InParanoid" id="A0A151Z8P2"/>
<dbReference type="GO" id="GO:0004888">
    <property type="term" value="F:transmembrane signaling receptor activity"/>
    <property type="evidence" value="ECO:0007669"/>
    <property type="project" value="InterPro"/>
</dbReference>
<evidence type="ECO:0000313" key="16">
    <source>
        <dbReference type="Proteomes" id="UP000076078"/>
    </source>
</evidence>
<organism evidence="15 16">
    <name type="scientific">Tieghemostelium lacteum</name>
    <name type="common">Slime mold</name>
    <name type="synonym">Dictyostelium lacteum</name>
    <dbReference type="NCBI Taxonomy" id="361077"/>
    <lineage>
        <taxon>Eukaryota</taxon>
        <taxon>Amoebozoa</taxon>
        <taxon>Evosea</taxon>
        <taxon>Eumycetozoa</taxon>
        <taxon>Dictyostelia</taxon>
        <taxon>Dictyosteliales</taxon>
        <taxon>Raperosteliaceae</taxon>
        <taxon>Tieghemostelium</taxon>
    </lineage>
</organism>
<dbReference type="InterPro" id="IPR017981">
    <property type="entry name" value="GPCR_2-like_7TM"/>
</dbReference>
<comment type="subcellular location">
    <subcellularLocation>
        <location evidence="1">Membrane</location>
        <topology evidence="1">Multi-pass membrane protein</topology>
    </subcellularLocation>
</comment>
<feature type="transmembrane region" description="Helical" evidence="11">
    <location>
        <begin position="230"/>
        <end position="249"/>
    </location>
</feature>
<feature type="domain" description="G-protein coupled receptors family 2 profile 2" evidence="14">
    <location>
        <begin position="225"/>
        <end position="473"/>
    </location>
</feature>
<evidence type="ECO:0000259" key="14">
    <source>
        <dbReference type="PROSITE" id="PS50261"/>
    </source>
</evidence>
<dbReference type="InterPro" id="IPR036790">
    <property type="entry name" value="Frizzled_dom_sf"/>
</dbReference>
<dbReference type="Gene3D" id="1.10.2000.10">
    <property type="entry name" value="Frizzled cysteine-rich domain"/>
    <property type="match status" value="1"/>
</dbReference>
<keyword evidence="9" id="KW-0325">Glycoprotein</keyword>
<evidence type="ECO:0000256" key="12">
    <source>
        <dbReference type="SAM" id="SignalP"/>
    </source>
</evidence>
<dbReference type="PROSITE" id="PS50038">
    <property type="entry name" value="FZ"/>
    <property type="match status" value="1"/>
</dbReference>
<evidence type="ECO:0000256" key="3">
    <source>
        <dbReference type="ARBA" id="ARBA00022692"/>
    </source>
</evidence>
<feature type="domain" description="FZ" evidence="13">
    <location>
        <begin position="28"/>
        <end position="154"/>
    </location>
</feature>
<dbReference type="OMA" id="IMISIAY"/>
<dbReference type="PROSITE" id="PS50261">
    <property type="entry name" value="G_PROTEIN_RECEP_F2_4"/>
    <property type="match status" value="1"/>
</dbReference>
<feature type="region of interest" description="Disordered" evidence="10">
    <location>
        <begin position="679"/>
        <end position="703"/>
    </location>
</feature>
<comment type="caution">
    <text evidence="15">The sequence shown here is derived from an EMBL/GenBank/DDBJ whole genome shotgun (WGS) entry which is preliminary data.</text>
</comment>
<dbReference type="OrthoDB" id="20427at2759"/>
<evidence type="ECO:0000313" key="15">
    <source>
        <dbReference type="EMBL" id="KYQ90311.1"/>
    </source>
</evidence>
<evidence type="ECO:0000256" key="1">
    <source>
        <dbReference type="ARBA" id="ARBA00004141"/>
    </source>
</evidence>
<evidence type="ECO:0000256" key="7">
    <source>
        <dbReference type="ARBA" id="ARBA00023157"/>
    </source>
</evidence>
<evidence type="ECO:0000256" key="2">
    <source>
        <dbReference type="ARBA" id="ARBA00008077"/>
    </source>
</evidence>
<keyword evidence="3 11" id="KW-0812">Transmembrane</keyword>
<keyword evidence="7" id="KW-1015">Disulfide bond</keyword>
<feature type="transmembrane region" description="Helical" evidence="11">
    <location>
        <begin position="261"/>
        <end position="277"/>
    </location>
</feature>
<dbReference type="Pfam" id="PF01534">
    <property type="entry name" value="Frizzled"/>
    <property type="match status" value="1"/>
</dbReference>
<dbReference type="InterPro" id="IPR020067">
    <property type="entry name" value="Frizzled_dom"/>
</dbReference>
<feature type="region of interest" description="Disordered" evidence="10">
    <location>
        <begin position="548"/>
        <end position="574"/>
    </location>
</feature>
<feature type="transmembrane region" description="Helical" evidence="11">
    <location>
        <begin position="311"/>
        <end position="333"/>
    </location>
</feature>
<dbReference type="AlphaFoldDB" id="A0A151Z8P2"/>
<evidence type="ECO:0000256" key="11">
    <source>
        <dbReference type="SAM" id="Phobius"/>
    </source>
</evidence>
<keyword evidence="6 11" id="KW-0472">Membrane</keyword>
<dbReference type="EMBL" id="LODT01000037">
    <property type="protein sequence ID" value="KYQ90311.1"/>
    <property type="molecule type" value="Genomic_DNA"/>
</dbReference>
<dbReference type="PANTHER" id="PTHR31787:SF15">
    <property type="entry name" value="FRIZZLED AND SMOOTHENED-LIKE PROTEIN P-RELATED"/>
    <property type="match status" value="1"/>
</dbReference>
<comment type="similarity">
    <text evidence="2">Belongs to the G-protein coupled receptor Fz/Smo family.</text>
</comment>
<dbReference type="GO" id="GO:0007166">
    <property type="term" value="P:cell surface receptor signaling pathway"/>
    <property type="evidence" value="ECO:0007669"/>
    <property type="project" value="InterPro"/>
</dbReference>
<feature type="compositionally biased region" description="Low complexity" evidence="10">
    <location>
        <begin position="549"/>
        <end position="569"/>
    </location>
</feature>
<dbReference type="Pfam" id="PF01392">
    <property type="entry name" value="Fz"/>
    <property type="match status" value="1"/>
</dbReference>
<evidence type="ECO:0000259" key="13">
    <source>
        <dbReference type="PROSITE" id="PS50038"/>
    </source>
</evidence>
<evidence type="ECO:0000256" key="5">
    <source>
        <dbReference type="ARBA" id="ARBA00022989"/>
    </source>
</evidence>
<feature type="transmembrane region" description="Helical" evidence="11">
    <location>
        <begin position="428"/>
        <end position="453"/>
    </location>
</feature>
<dbReference type="GO" id="GO:0016020">
    <property type="term" value="C:membrane"/>
    <property type="evidence" value="ECO:0007669"/>
    <property type="project" value="UniProtKB-SubCell"/>
</dbReference>
<feature type="transmembrane region" description="Helical" evidence="11">
    <location>
        <begin position="386"/>
        <end position="407"/>
    </location>
</feature>
<reference evidence="15 16" key="1">
    <citation type="submission" date="2015-12" db="EMBL/GenBank/DDBJ databases">
        <title>Dictyostelia acquired genes for synthesis and detection of signals that induce cell-type specialization by lateral gene transfer from prokaryotes.</title>
        <authorList>
            <person name="Gloeckner G."/>
            <person name="Schaap P."/>
        </authorList>
    </citation>
    <scope>NUCLEOTIDE SEQUENCE [LARGE SCALE GENOMIC DNA]</scope>
    <source>
        <strain evidence="15 16">TK</strain>
    </source>
</reference>
<keyword evidence="8 15" id="KW-0675">Receptor</keyword>
<name>A0A151Z8P2_TIELA</name>
<evidence type="ECO:0000256" key="10">
    <source>
        <dbReference type="SAM" id="MobiDB-lite"/>
    </source>
</evidence>
<dbReference type="InterPro" id="IPR000539">
    <property type="entry name" value="Frizzled/Smoothened_7TM"/>
</dbReference>
<feature type="signal peptide" evidence="12">
    <location>
        <begin position="1"/>
        <end position="25"/>
    </location>
</feature>
<dbReference type="Gene3D" id="1.20.1070.10">
    <property type="entry name" value="Rhodopsin 7-helix transmembrane proteins"/>
    <property type="match status" value="1"/>
</dbReference>
<dbReference type="PANTHER" id="PTHR31787">
    <property type="entry name" value="G-PROTEIN-COUPLED RECEPTOR GPCR FAMILY PROTEIN"/>
    <property type="match status" value="1"/>
</dbReference>
<evidence type="ECO:0000256" key="4">
    <source>
        <dbReference type="ARBA" id="ARBA00022729"/>
    </source>
</evidence>
<dbReference type="Proteomes" id="UP000076078">
    <property type="component" value="Unassembled WGS sequence"/>
</dbReference>
<feature type="transmembrane region" description="Helical" evidence="11">
    <location>
        <begin position="345"/>
        <end position="366"/>
    </location>
</feature>
<sequence>MSTTTRNSIRFTIICIIFFVPLLSAAIDVNATCQTILADSPCALVLPYSTFYLNSSKTQEENKADAETIIELKSFLQDCANPIIKLICLTLYPPCTEITNTTPHISLPSNPCKSVCENVNGQCGSLIRQADPTFTCDQIDSLGYPAYPDNSTQYDLAAYGGGTETIQCNAGIGVKDYPENTGSCTYPLVYVEPDKRDKLSYYFVSEGCAIPCPFKVFPEKDLEGFRTARIITYLFSFTTSVYLLAVYAILPNKWTFRTETIASFASGCIMISIAYYMEFSAAKGTWDNFVCTDDPGRFANQSDPHCGFNAFFFHFGLLTSCIWWLNICYDFYLTIRIQRNVYYRYIRVVSWGIPILCTIAPFAGKIFGASIGASGCWMQRGNDSAWVYLCFYIPMLTFVILGCYFLIFSVKRVIETYHLVPNRKIIIFNIRMIVFMIWVVFAISFGCFCNFYFDAKSDEFKASIERYFQCVLSGGGTTCEANAPFATFRLLNIISTSTVGFAGFIGLGVDDAPKLFAESTKIVFIAHIIKSTSLYNYMVLRLSKRSGKNTETTNTGLSTTSDYSYTSSNSKKDKRKTLQASTISLMASTNNNNNNSNSTIEMDTLNTNQYHQDLITISTPTTPIVDGVNQPKEIQKISQVNETVIGETPTVQNTIQEIQNQDTQIFKEKEQNINNPPTIVFENDHDSNNNNEVQQSIKGDDEQ</sequence>
<keyword evidence="5 11" id="KW-1133">Transmembrane helix</keyword>
<dbReference type="SUPFAM" id="SSF63501">
    <property type="entry name" value="Frizzled cysteine-rich domain"/>
    <property type="match status" value="1"/>
</dbReference>
<accession>A0A151Z8P2</accession>
<dbReference type="STRING" id="361077.A0A151Z8P2"/>